<dbReference type="Proteomes" id="UP000197277">
    <property type="component" value="Unassembled WGS sequence"/>
</dbReference>
<evidence type="ECO:0000256" key="1">
    <source>
        <dbReference type="ARBA" id="ARBA00008777"/>
    </source>
</evidence>
<evidence type="ECO:0000256" key="4">
    <source>
        <dbReference type="HAMAP-Rule" id="MF_01368"/>
    </source>
</evidence>
<name>A0A246FQ21_9BACT</name>
<comment type="subunit">
    <text evidence="4">Part of the 50S ribosomal subunit. Contacts protein L32.</text>
</comment>
<dbReference type="AlphaFoldDB" id="A0A246FQ21"/>
<evidence type="ECO:0000313" key="8">
    <source>
        <dbReference type="Proteomes" id="UP000197277"/>
    </source>
</evidence>
<dbReference type="HAMAP" id="MF_01368">
    <property type="entry name" value="Ribosomal_bL17"/>
    <property type="match status" value="1"/>
</dbReference>
<evidence type="ECO:0000256" key="5">
    <source>
        <dbReference type="RuleBase" id="RU000660"/>
    </source>
</evidence>
<organism evidence="7 8">
    <name type="scientific">Hymenobacter amundsenii</name>
    <dbReference type="NCBI Taxonomy" id="2006685"/>
    <lineage>
        <taxon>Bacteria</taxon>
        <taxon>Pseudomonadati</taxon>
        <taxon>Bacteroidota</taxon>
        <taxon>Cytophagia</taxon>
        <taxon>Cytophagales</taxon>
        <taxon>Hymenobacteraceae</taxon>
        <taxon>Hymenobacter</taxon>
    </lineage>
</organism>
<evidence type="ECO:0000256" key="6">
    <source>
        <dbReference type="SAM" id="MobiDB-lite"/>
    </source>
</evidence>
<dbReference type="EMBL" id="NIRR01000001">
    <property type="protein sequence ID" value="OWP64828.1"/>
    <property type="molecule type" value="Genomic_DNA"/>
</dbReference>
<evidence type="ECO:0000313" key="7">
    <source>
        <dbReference type="EMBL" id="OWP64828.1"/>
    </source>
</evidence>
<dbReference type="InterPro" id="IPR000456">
    <property type="entry name" value="Ribosomal_bL17"/>
</dbReference>
<comment type="caution">
    <text evidence="7">The sequence shown here is derived from an EMBL/GenBank/DDBJ whole genome shotgun (WGS) entry which is preliminary data.</text>
</comment>
<evidence type="ECO:0000256" key="2">
    <source>
        <dbReference type="ARBA" id="ARBA00022980"/>
    </source>
</evidence>
<dbReference type="Gene3D" id="3.90.1030.10">
    <property type="entry name" value="Ribosomal protein L17"/>
    <property type="match status" value="1"/>
</dbReference>
<keyword evidence="3 4" id="KW-0687">Ribonucleoprotein</keyword>
<dbReference type="SUPFAM" id="SSF64263">
    <property type="entry name" value="Prokaryotic ribosomal protein L17"/>
    <property type="match status" value="1"/>
</dbReference>
<dbReference type="InterPro" id="IPR036373">
    <property type="entry name" value="Ribosomal_bL17_sf"/>
</dbReference>
<reference evidence="7 8" key="1">
    <citation type="submission" date="2017-06" db="EMBL/GenBank/DDBJ databases">
        <title>Hymenobacter amundsenii sp. nov. isolated from regoliths in Antarctica.</title>
        <authorList>
            <person name="Sedlacek I."/>
            <person name="Kralova S."/>
            <person name="Pantucek R."/>
            <person name="Svec P."/>
            <person name="Holochova P."/>
            <person name="Stankova E."/>
            <person name="Vrbovska V."/>
            <person name="Busse H.-J."/>
        </authorList>
    </citation>
    <scope>NUCLEOTIDE SEQUENCE [LARGE SCALE GENOMIC DNA]</scope>
    <source>
        <strain evidence="7 8">CCM 8682</strain>
    </source>
</reference>
<dbReference type="InterPro" id="IPR047859">
    <property type="entry name" value="Ribosomal_bL17_CS"/>
</dbReference>
<keyword evidence="8" id="KW-1185">Reference proteome</keyword>
<protein>
    <recommendedName>
        <fullName evidence="4">Large ribosomal subunit protein bL17</fullName>
    </recommendedName>
</protein>
<feature type="region of interest" description="Disordered" evidence="6">
    <location>
        <begin position="130"/>
        <end position="201"/>
    </location>
</feature>
<feature type="compositionally biased region" description="Basic residues" evidence="6">
    <location>
        <begin position="135"/>
        <end position="144"/>
    </location>
</feature>
<evidence type="ECO:0000256" key="3">
    <source>
        <dbReference type="ARBA" id="ARBA00023274"/>
    </source>
</evidence>
<proteinExistence type="inferred from homology"/>
<dbReference type="PANTHER" id="PTHR14413">
    <property type="entry name" value="RIBOSOMAL PROTEIN L17"/>
    <property type="match status" value="1"/>
</dbReference>
<dbReference type="GO" id="GO:0006412">
    <property type="term" value="P:translation"/>
    <property type="evidence" value="ECO:0007669"/>
    <property type="project" value="UniProtKB-UniRule"/>
</dbReference>
<dbReference type="NCBIfam" id="TIGR00059">
    <property type="entry name" value="L17"/>
    <property type="match status" value="1"/>
</dbReference>
<comment type="similarity">
    <text evidence="1 4 5">Belongs to the bacterial ribosomal protein bL17 family.</text>
</comment>
<dbReference type="FunFam" id="3.90.1030.10:FF:000001">
    <property type="entry name" value="50S ribosomal protein L17"/>
    <property type="match status" value="1"/>
</dbReference>
<dbReference type="OrthoDB" id="9809073at2"/>
<dbReference type="RefSeq" id="WP_088462443.1">
    <property type="nucleotide sequence ID" value="NZ_NIRR01000001.1"/>
</dbReference>
<sequence length="201" mass="21909">MRHGKSFNHLGRTASHRQAMLANMANSLILHKRITTTVAKAKALRQYVEPLLTKAKSDTTHSRRLVFSSLGQKEVLKELFDNVAAKIAGRPGGYTRIIKLSQNRLGDNAEMCIIELVDFNDTLLEAKNAGEAKATTRRSRRSGGKKTTEETAGEGDSTAEVVAEAKPAKKAKAATTEVSAPEDTDSETLKDGETREEKTAE</sequence>
<dbReference type="GO" id="GO:0003735">
    <property type="term" value="F:structural constituent of ribosome"/>
    <property type="evidence" value="ECO:0007669"/>
    <property type="project" value="InterPro"/>
</dbReference>
<gene>
    <name evidence="4" type="primary">rplQ</name>
    <name evidence="7" type="ORF">CDA63_00240</name>
</gene>
<dbReference type="PROSITE" id="PS01167">
    <property type="entry name" value="RIBOSOMAL_L17"/>
    <property type="match status" value="1"/>
</dbReference>
<dbReference type="PANTHER" id="PTHR14413:SF16">
    <property type="entry name" value="LARGE RIBOSOMAL SUBUNIT PROTEIN BL17M"/>
    <property type="match status" value="1"/>
</dbReference>
<dbReference type="Pfam" id="PF01196">
    <property type="entry name" value="Ribosomal_L17"/>
    <property type="match status" value="1"/>
</dbReference>
<dbReference type="GO" id="GO:0022625">
    <property type="term" value="C:cytosolic large ribosomal subunit"/>
    <property type="evidence" value="ECO:0007669"/>
    <property type="project" value="TreeGrafter"/>
</dbReference>
<feature type="compositionally biased region" description="Basic and acidic residues" evidence="6">
    <location>
        <begin position="187"/>
        <end position="201"/>
    </location>
</feature>
<accession>A0A246FQ21</accession>
<keyword evidence="2 4" id="KW-0689">Ribosomal protein</keyword>